<protein>
    <submittedName>
        <fullName evidence="2">Uncharacterized protein</fullName>
    </submittedName>
</protein>
<comment type="caution">
    <text evidence="2">The sequence shown here is derived from an EMBL/GenBank/DDBJ whole genome shotgun (WGS) entry which is preliminary data.</text>
</comment>
<gene>
    <name evidence="2" type="ORF">BD626DRAFT_221302</name>
</gene>
<feature type="compositionally biased region" description="Low complexity" evidence="1">
    <location>
        <begin position="69"/>
        <end position="83"/>
    </location>
</feature>
<proteinExistence type="predicted"/>
<name>A0A550CLC2_9AGAR</name>
<dbReference type="Proteomes" id="UP000320762">
    <property type="component" value="Unassembled WGS sequence"/>
</dbReference>
<evidence type="ECO:0000256" key="1">
    <source>
        <dbReference type="SAM" id="MobiDB-lite"/>
    </source>
</evidence>
<evidence type="ECO:0000313" key="3">
    <source>
        <dbReference type="Proteomes" id="UP000320762"/>
    </source>
</evidence>
<dbReference type="AlphaFoldDB" id="A0A550CLC2"/>
<dbReference type="EMBL" id="VDMD01000005">
    <property type="protein sequence ID" value="TRM65610.1"/>
    <property type="molecule type" value="Genomic_DNA"/>
</dbReference>
<organism evidence="2 3">
    <name type="scientific">Schizophyllum amplum</name>
    <dbReference type="NCBI Taxonomy" id="97359"/>
    <lineage>
        <taxon>Eukaryota</taxon>
        <taxon>Fungi</taxon>
        <taxon>Dikarya</taxon>
        <taxon>Basidiomycota</taxon>
        <taxon>Agaricomycotina</taxon>
        <taxon>Agaricomycetes</taxon>
        <taxon>Agaricomycetidae</taxon>
        <taxon>Agaricales</taxon>
        <taxon>Schizophyllaceae</taxon>
        <taxon>Schizophyllum</taxon>
    </lineage>
</organism>
<sequence length="194" mass="21148">MSSVSSTAPPSAPTSPRKSPGKLHLRVPLQKLARRVSHFDFHHHRREESEGMPEHRRAASTSHMEPVRSVSVAVAPSLVVSASKGRESSESESSSSGGEDRTSEHGLLSEEEAPKLEPAWSELDFADSAGTHRVAFRHFDLTLLCSIDPNDTGFCPPRREHGRGGGEGGRADGFRRLSEYGRCVHRPSCFLPSS</sequence>
<feature type="compositionally biased region" description="Low complexity" evidence="1">
    <location>
        <begin position="1"/>
        <end position="18"/>
    </location>
</feature>
<keyword evidence="3" id="KW-1185">Reference proteome</keyword>
<feature type="region of interest" description="Disordered" evidence="1">
    <location>
        <begin position="1"/>
        <end position="113"/>
    </location>
</feature>
<accession>A0A550CLC2</accession>
<feature type="compositionally biased region" description="Basic and acidic residues" evidence="1">
    <location>
        <begin position="46"/>
        <end position="57"/>
    </location>
</feature>
<reference evidence="2 3" key="1">
    <citation type="journal article" date="2019" name="New Phytol.">
        <title>Comparative genomics reveals unique wood-decay strategies and fruiting body development in the Schizophyllaceae.</title>
        <authorList>
            <person name="Almasi E."/>
            <person name="Sahu N."/>
            <person name="Krizsan K."/>
            <person name="Balint B."/>
            <person name="Kovacs G.M."/>
            <person name="Kiss B."/>
            <person name="Cseklye J."/>
            <person name="Drula E."/>
            <person name="Henrissat B."/>
            <person name="Nagy I."/>
            <person name="Chovatia M."/>
            <person name="Adam C."/>
            <person name="LaButti K."/>
            <person name="Lipzen A."/>
            <person name="Riley R."/>
            <person name="Grigoriev I.V."/>
            <person name="Nagy L.G."/>
        </authorList>
    </citation>
    <scope>NUCLEOTIDE SEQUENCE [LARGE SCALE GENOMIC DNA]</scope>
    <source>
        <strain evidence="2 3">NL-1724</strain>
    </source>
</reference>
<feature type="compositionally biased region" description="Basic residues" evidence="1">
    <location>
        <begin position="32"/>
        <end position="45"/>
    </location>
</feature>
<feature type="compositionally biased region" description="Basic and acidic residues" evidence="1">
    <location>
        <begin position="98"/>
        <end position="113"/>
    </location>
</feature>
<evidence type="ECO:0000313" key="2">
    <source>
        <dbReference type="EMBL" id="TRM65610.1"/>
    </source>
</evidence>